<evidence type="ECO:0000259" key="5">
    <source>
        <dbReference type="Pfam" id="PF03160"/>
    </source>
</evidence>
<accession>A0ABP4MRT3</accession>
<comment type="caution">
    <text evidence="6">The sequence shown here is derived from an EMBL/GenBank/DDBJ whole genome shotgun (WGS) entry which is preliminary data.</text>
</comment>
<evidence type="ECO:0000256" key="3">
    <source>
        <dbReference type="ARBA" id="ARBA00022837"/>
    </source>
</evidence>
<dbReference type="SUPFAM" id="SSF53474">
    <property type="entry name" value="alpha/beta-Hydrolases"/>
    <property type="match status" value="1"/>
</dbReference>
<dbReference type="Gene3D" id="2.60.40.2030">
    <property type="match status" value="2"/>
</dbReference>
<organism evidence="6 7">
    <name type="scientific">Kribbella lupini</name>
    <dbReference type="NCBI Taxonomy" id="291602"/>
    <lineage>
        <taxon>Bacteria</taxon>
        <taxon>Bacillati</taxon>
        <taxon>Actinomycetota</taxon>
        <taxon>Actinomycetes</taxon>
        <taxon>Propionibacteriales</taxon>
        <taxon>Kribbellaceae</taxon>
        <taxon>Kribbella</taxon>
    </lineage>
</organism>
<keyword evidence="1 4" id="KW-0732">Signal</keyword>
<feature type="signal peptide" evidence="4">
    <location>
        <begin position="1"/>
        <end position="26"/>
    </location>
</feature>
<dbReference type="InterPro" id="IPR029058">
    <property type="entry name" value="AB_hydrolase_fold"/>
</dbReference>
<feature type="chain" id="PRO_5045553118" description="Calx-beta domain-containing protein" evidence="4">
    <location>
        <begin position="27"/>
        <end position="918"/>
    </location>
</feature>
<dbReference type="Proteomes" id="UP001500363">
    <property type="component" value="Unassembled WGS sequence"/>
</dbReference>
<gene>
    <name evidence="6" type="ORF">GCM10009741_58340</name>
</gene>
<dbReference type="SUPFAM" id="SSF141072">
    <property type="entry name" value="CalX-like"/>
    <property type="match status" value="2"/>
</dbReference>
<dbReference type="EMBL" id="BAAANC010000003">
    <property type="protein sequence ID" value="GAA1547092.1"/>
    <property type="molecule type" value="Genomic_DNA"/>
</dbReference>
<dbReference type="InterPro" id="IPR003644">
    <property type="entry name" value="Calx_beta"/>
</dbReference>
<evidence type="ECO:0000256" key="1">
    <source>
        <dbReference type="ARBA" id="ARBA00022729"/>
    </source>
</evidence>
<proteinExistence type="predicted"/>
<dbReference type="Pfam" id="PF03160">
    <property type="entry name" value="Calx-beta"/>
    <property type="match status" value="2"/>
</dbReference>
<keyword evidence="3" id="KW-0106">Calcium</keyword>
<sequence length="918" mass="97102">MRLFARLGVVPVLALALLVPAGQSQAVPTRTTAGQAEPTENKDWSIKPVAAGYEVTLRLATPVPMRAALPLLAVDGRVVGTAKESADRRTLTVVTQDGSVRSGKQVTLVWSTELGRGKAGRSTTDPTLLNEWQQLPPGPANAVDPAALGQYGVGLSEYNLGAEAIDLPDLGHKAELQGRVYTPVGATGPRPLVVFLHGRHQVCFGGDGLMEKPWPCTGGAKPVPSFRGYDSPAWALASHGYQVVSISANAINAWDSGTYDGGAMARAQLILAHLDLWKQWSTTGGGPYGKQYVGKVDLGTVGMMGHSRGGEGVARAALLNAQLGGKYGIRAVLPLAPVDFSRPTLPGVAMSVLLPYCDGDVVDLQGQKFYDDSRYAATPDQARRSTLLVLGTNHNFFNREWTPGQSVAPSFDDGYDDGTATSPCSVRGGMRLTAVQQQAVGRAYIAGFFRLELGREQALLPLFDGSNTRAASVGKAVVRVVSQAPSAQRRDVNRLDAALPAGAVSGAAKAEVCAGLPSPTVPAPDLPPCWTSYDGWKMPHWNQSAIARTAPTTAVTRLRWTGTSGSVRFDLPAGQRDVTKYTALSFRASPEPTGVARPDLSLRVTDGRGQFVNVPVSAISDALLRLPGANDYVLPKTLLRTVRLPLWWLGKLDRKDIRSVELRTDRTAAGTIYLSDLAFSGAGLGTSAPIKLPSVSVADAKATEGNTGTTSLDYWVSLSRPSAVPVTVWAETSTGDPWQAGPEDVSRRLVFKPGQTKQKVSVVVKANTVDDYDLQGTLQLSLPTQAIVGDAQADGVVLDDDPAPVLTIGNAVGHEASGKVRFPVRLSAVTAKEIIFEGQLISGTAKLGSDLQGYAPGINRAFGQVPAGRRVGWIQVDVLNDKVAEPAESFSIRVDKVEGVEFAGPVTRSGLIVDDDQG</sequence>
<evidence type="ECO:0000313" key="6">
    <source>
        <dbReference type="EMBL" id="GAA1547092.1"/>
    </source>
</evidence>
<feature type="domain" description="Calx-beta" evidence="5">
    <location>
        <begin position="743"/>
        <end position="800"/>
    </location>
</feature>
<reference evidence="7" key="1">
    <citation type="journal article" date="2019" name="Int. J. Syst. Evol. Microbiol.">
        <title>The Global Catalogue of Microorganisms (GCM) 10K type strain sequencing project: providing services to taxonomists for standard genome sequencing and annotation.</title>
        <authorList>
            <consortium name="The Broad Institute Genomics Platform"/>
            <consortium name="The Broad Institute Genome Sequencing Center for Infectious Disease"/>
            <person name="Wu L."/>
            <person name="Ma J."/>
        </authorList>
    </citation>
    <scope>NUCLEOTIDE SEQUENCE [LARGE SCALE GENOMIC DNA]</scope>
    <source>
        <strain evidence="7">JCM 14303</strain>
    </source>
</reference>
<feature type="domain" description="Calx-beta" evidence="5">
    <location>
        <begin position="813"/>
        <end position="901"/>
    </location>
</feature>
<keyword evidence="7" id="KW-1185">Reference proteome</keyword>
<name>A0ABP4MRT3_9ACTN</name>
<protein>
    <recommendedName>
        <fullName evidence="5">Calx-beta domain-containing protein</fullName>
    </recommendedName>
</protein>
<dbReference type="InterPro" id="IPR038081">
    <property type="entry name" value="CalX-like_sf"/>
</dbReference>
<keyword evidence="2" id="KW-0677">Repeat</keyword>
<evidence type="ECO:0000256" key="2">
    <source>
        <dbReference type="ARBA" id="ARBA00022737"/>
    </source>
</evidence>
<evidence type="ECO:0000256" key="4">
    <source>
        <dbReference type="SAM" id="SignalP"/>
    </source>
</evidence>
<dbReference type="RefSeq" id="WP_344179824.1">
    <property type="nucleotide sequence ID" value="NZ_BAAANC010000003.1"/>
</dbReference>
<dbReference type="Gene3D" id="3.40.50.1820">
    <property type="entry name" value="alpha/beta hydrolase"/>
    <property type="match status" value="1"/>
</dbReference>
<evidence type="ECO:0000313" key="7">
    <source>
        <dbReference type="Proteomes" id="UP001500363"/>
    </source>
</evidence>